<organism evidence="8 9">
    <name type="scientific">Sphagnum troendelagicum</name>
    <dbReference type="NCBI Taxonomy" id="128251"/>
    <lineage>
        <taxon>Eukaryota</taxon>
        <taxon>Viridiplantae</taxon>
        <taxon>Streptophyta</taxon>
        <taxon>Embryophyta</taxon>
        <taxon>Bryophyta</taxon>
        <taxon>Sphagnophytina</taxon>
        <taxon>Sphagnopsida</taxon>
        <taxon>Sphagnales</taxon>
        <taxon>Sphagnaceae</taxon>
        <taxon>Sphagnum</taxon>
    </lineage>
</organism>
<dbReference type="SMART" id="SM00380">
    <property type="entry name" value="AP2"/>
    <property type="match status" value="1"/>
</dbReference>
<feature type="domain" description="AP2/ERF" evidence="7">
    <location>
        <begin position="3"/>
        <end position="60"/>
    </location>
</feature>
<sequence>PGRYRGVRRRPWGRYAAEIRDPNTKERKWLGTFDTAEDAAMAYDWAARSMRGAKARTNFVYPTHHTCIMSTALATAHNNSSTGPGGGAARGSAAAAGDDQHYHQQQLPQGRKAQWLPAVAEYVSFEQNHLHGCSMYESSATRSTAPKRFNLHTPPPLQMIPDFGEGEEPVQPATCGTLISPSTCESTMTLSNGAAVSSQQSVFSYSMSSLSRKLQIPPQAASVACKYSEEADTLAQVVAQSHVQDFNRDDPMKKNAAATTTTASTGKKRIPHELRLQQQQQQRQSTTPPTPPTRTCMFSTQVSYSEDSTVSLPADSASTTPPGSPGLFSLSSEGESYARSPTAAAAAAAHAAEVSSRGDHLFSHGSSSSSSNRRGGGCCMGVVTSPSRNPDNLHSILPASLSSPIGLLLNQTQSRGDWSWISSTEEPAAAAIQQVPQLQPVPQLQVAQLQQCCSSITPAAAAMPTEEAIKCEPGASSSSNWALQNLCAEQLNPAAAHAWHQTTPRESSSSELCCVNQKDDDSSWRDYVETVAGQQFSGLLGDVVGPSDPFPTNDINLYMESIPFPDHPLVEDSACCHQLFPFEMIEPMRIFA</sequence>
<proteinExistence type="predicted"/>
<feature type="region of interest" description="Disordered" evidence="6">
    <location>
        <begin position="78"/>
        <end position="109"/>
    </location>
</feature>
<dbReference type="SUPFAM" id="SSF54171">
    <property type="entry name" value="DNA-binding domain"/>
    <property type="match status" value="1"/>
</dbReference>
<keyword evidence="2" id="KW-0805">Transcription regulation</keyword>
<keyword evidence="5" id="KW-0539">Nucleus</keyword>
<evidence type="ECO:0000256" key="5">
    <source>
        <dbReference type="ARBA" id="ARBA00023242"/>
    </source>
</evidence>
<reference evidence="8" key="1">
    <citation type="submission" date="2024-02" db="EMBL/GenBank/DDBJ databases">
        <authorList>
            <consortium name="ELIXIR-Norway"/>
            <consortium name="Elixir Norway"/>
        </authorList>
    </citation>
    <scope>NUCLEOTIDE SEQUENCE</scope>
</reference>
<evidence type="ECO:0000313" key="8">
    <source>
        <dbReference type="EMBL" id="CAK9201596.1"/>
    </source>
</evidence>
<protein>
    <recommendedName>
        <fullName evidence="7">AP2/ERF domain-containing protein</fullName>
    </recommendedName>
</protein>
<comment type="subcellular location">
    <subcellularLocation>
        <location evidence="1">Nucleus</location>
    </subcellularLocation>
</comment>
<dbReference type="EMBL" id="OZ019905">
    <property type="protein sequence ID" value="CAK9201596.1"/>
    <property type="molecule type" value="Genomic_DNA"/>
</dbReference>
<dbReference type="CDD" id="cd00018">
    <property type="entry name" value="AP2"/>
    <property type="match status" value="1"/>
</dbReference>
<dbReference type="PANTHER" id="PTHR31677:SF245">
    <property type="entry name" value="ETHYLENE-RESPONSIVE TRANSCRIPTION FACTOR ESR1"/>
    <property type="match status" value="1"/>
</dbReference>
<dbReference type="Gene3D" id="3.30.730.10">
    <property type="entry name" value="AP2/ERF domain"/>
    <property type="match status" value="1"/>
</dbReference>
<evidence type="ECO:0000259" key="7">
    <source>
        <dbReference type="PROSITE" id="PS51032"/>
    </source>
</evidence>
<dbReference type="PANTHER" id="PTHR31677">
    <property type="entry name" value="AP2 DOMAIN CLASS TRANSCRIPTION FACTOR"/>
    <property type="match status" value="1"/>
</dbReference>
<accession>A0ABP0TPA3</accession>
<evidence type="ECO:0000256" key="1">
    <source>
        <dbReference type="ARBA" id="ARBA00004123"/>
    </source>
</evidence>
<keyword evidence="3" id="KW-0238">DNA-binding</keyword>
<keyword evidence="9" id="KW-1185">Reference proteome</keyword>
<feature type="non-terminal residue" evidence="8">
    <location>
        <position position="592"/>
    </location>
</feature>
<dbReference type="InterPro" id="IPR036955">
    <property type="entry name" value="AP2/ERF_dom_sf"/>
</dbReference>
<dbReference type="PRINTS" id="PR00367">
    <property type="entry name" value="ETHRSPELEMNT"/>
</dbReference>
<evidence type="ECO:0000256" key="2">
    <source>
        <dbReference type="ARBA" id="ARBA00023015"/>
    </source>
</evidence>
<name>A0ABP0TPA3_9BRYO</name>
<feature type="compositionally biased region" description="Low complexity" evidence="6">
    <location>
        <begin position="363"/>
        <end position="373"/>
    </location>
</feature>
<dbReference type="Proteomes" id="UP001497512">
    <property type="component" value="Chromosome 13"/>
</dbReference>
<gene>
    <name evidence="8" type="ORF">CSSPTR1EN2_LOCUS5986</name>
</gene>
<evidence type="ECO:0000313" key="9">
    <source>
        <dbReference type="Proteomes" id="UP001497512"/>
    </source>
</evidence>
<dbReference type="InterPro" id="IPR016177">
    <property type="entry name" value="DNA-bd_dom_sf"/>
</dbReference>
<feature type="compositionally biased region" description="Low complexity" evidence="6">
    <location>
        <begin position="325"/>
        <end position="334"/>
    </location>
</feature>
<keyword evidence="4" id="KW-0804">Transcription</keyword>
<dbReference type="PROSITE" id="PS51032">
    <property type="entry name" value="AP2_ERF"/>
    <property type="match status" value="1"/>
</dbReference>
<feature type="compositionally biased region" description="Low complexity" evidence="6">
    <location>
        <begin position="277"/>
        <end position="287"/>
    </location>
</feature>
<feature type="compositionally biased region" description="Polar residues" evidence="6">
    <location>
        <begin position="296"/>
        <end position="320"/>
    </location>
</feature>
<evidence type="ECO:0000256" key="3">
    <source>
        <dbReference type="ARBA" id="ARBA00023125"/>
    </source>
</evidence>
<feature type="region of interest" description="Disordered" evidence="6">
    <location>
        <begin position="359"/>
        <end position="378"/>
    </location>
</feature>
<dbReference type="InterPro" id="IPR001471">
    <property type="entry name" value="AP2/ERF_dom"/>
</dbReference>
<evidence type="ECO:0000256" key="6">
    <source>
        <dbReference type="SAM" id="MobiDB-lite"/>
    </source>
</evidence>
<dbReference type="Pfam" id="PF00847">
    <property type="entry name" value="AP2"/>
    <property type="match status" value="1"/>
</dbReference>
<feature type="region of interest" description="Disordered" evidence="6">
    <location>
        <begin position="245"/>
        <end position="334"/>
    </location>
</feature>
<evidence type="ECO:0000256" key="4">
    <source>
        <dbReference type="ARBA" id="ARBA00023163"/>
    </source>
</evidence>